<feature type="domain" description="RGS" evidence="3">
    <location>
        <begin position="486"/>
        <end position="715"/>
    </location>
</feature>
<feature type="region of interest" description="Disordered" evidence="2">
    <location>
        <begin position="629"/>
        <end position="673"/>
    </location>
</feature>
<dbReference type="InterPro" id="IPR036305">
    <property type="entry name" value="RGS_sf"/>
</dbReference>
<keyword evidence="6" id="KW-1185">Reference proteome</keyword>
<dbReference type="InterPro" id="IPR058855">
    <property type="entry name" value="RGS1/SST2-like_Fungal-DR"/>
</dbReference>
<dbReference type="GO" id="GO:0035556">
    <property type="term" value="P:intracellular signal transduction"/>
    <property type="evidence" value="ECO:0007669"/>
    <property type="project" value="InterPro"/>
</dbReference>
<evidence type="ECO:0000313" key="5">
    <source>
        <dbReference type="EMBL" id="KAG0256163.1"/>
    </source>
</evidence>
<dbReference type="Pfam" id="PF25889">
    <property type="entry name" value="WHD_Fungal_DR"/>
    <property type="match status" value="1"/>
</dbReference>
<feature type="compositionally biased region" description="Polar residues" evidence="2">
    <location>
        <begin position="756"/>
        <end position="765"/>
    </location>
</feature>
<dbReference type="InterPro" id="IPR036390">
    <property type="entry name" value="WH_DNA-bd_sf"/>
</dbReference>
<feature type="compositionally biased region" description="Low complexity" evidence="2">
    <location>
        <begin position="650"/>
        <end position="660"/>
    </location>
</feature>
<proteinExistence type="predicted"/>
<feature type="compositionally biased region" description="Polar residues" evidence="2">
    <location>
        <begin position="405"/>
        <end position="419"/>
    </location>
</feature>
<organism evidence="5 6">
    <name type="scientific">Mortierella polycephala</name>
    <dbReference type="NCBI Taxonomy" id="41804"/>
    <lineage>
        <taxon>Eukaryota</taxon>
        <taxon>Fungi</taxon>
        <taxon>Fungi incertae sedis</taxon>
        <taxon>Mucoromycota</taxon>
        <taxon>Mortierellomycotina</taxon>
        <taxon>Mortierellomycetes</taxon>
        <taxon>Mortierellales</taxon>
        <taxon>Mortierellaceae</taxon>
        <taxon>Mortierella</taxon>
    </lineage>
</organism>
<dbReference type="PANTHER" id="PTHR10845:SF192">
    <property type="entry name" value="DOUBLE HIT, ISOFORM B"/>
    <property type="match status" value="1"/>
</dbReference>
<feature type="region of interest" description="Disordered" evidence="2">
    <location>
        <begin position="395"/>
        <end position="419"/>
    </location>
</feature>
<feature type="region of interest" description="Disordered" evidence="2">
    <location>
        <begin position="747"/>
        <end position="774"/>
    </location>
</feature>
<dbReference type="EMBL" id="JAAAJA010000313">
    <property type="protein sequence ID" value="KAG0256163.1"/>
    <property type="molecule type" value="Genomic_DNA"/>
</dbReference>
<dbReference type="Pfam" id="PF00615">
    <property type="entry name" value="RGS"/>
    <property type="match status" value="1"/>
</dbReference>
<dbReference type="SUPFAM" id="SSF48097">
    <property type="entry name" value="Regulator of G-protein signaling, RGS"/>
    <property type="match status" value="1"/>
</dbReference>
<dbReference type="SUPFAM" id="SSF46785">
    <property type="entry name" value="Winged helix' DNA-binding domain"/>
    <property type="match status" value="2"/>
</dbReference>
<evidence type="ECO:0000313" key="6">
    <source>
        <dbReference type="Proteomes" id="UP000726737"/>
    </source>
</evidence>
<sequence>MKGSSLNKLPRFLQVMGQLGTSTDQEASNNYAMSFTSSANRASSHIFDLFSTLMISLPIENHKILFKNYPNSFIAEDAISNLGGLQFIQSNHDTDPKDPTRIITRVVTTQFSLNREMAKNLCQTFMDARLFESATDPGKREFHNKGIYQVTGKGAHIVEKFVHRNKLSTDATRHITANATPRILVLERAEDEDAIMLYRMTVDAVFKRFAGPKPNVAKRLMDMANTADGSPISSPGRDRHHSNHHQSNVDRCNGIEVKDQQHNYDVYKHTFYGKAAVDWLMDFTTVISKEEAICIAQEMVNARYIEQVGEERRNEMQLFKTGNSALYHFTDSGRAVAGWESHIRSRVSSTNTDWMDERGPINVRPERNNPEMLLSAQFKLTSSTIPRLPISVMRESRRSEDDASVCSSSHFNEDATTMSGGSVRRLSQILNDPAFQTLSDGAMSSYAASSSGMDSVSGPREPGLPTSVVTGMISPTHTTTTSNTTRLNLILSDAMLRDLFKTFLKQNICEENLAFCLEVQDYQSKFNTLINSTLAYSQSVSSGHDNSSSSSGAASPTVSTRAADLAAASQPASLRELEKQICTQAFAIHETYLISGAPRELNLPHQMRMDITAYMQAVVRNMESGFAKTATKTSSSSSSPSSVLDTIHKPLPSAPSSPSAVANGDHIGESNGAAGHSKELIHISLFDPIREHIFRLMSTDSVPKFTRTNMYREAMMKRVKKRDPSSSNSLMSNINSINHSNNNVSSARGMGHASNGMRTPTSLGSQPVAAAPGV</sequence>
<evidence type="ECO:0000256" key="1">
    <source>
        <dbReference type="ARBA" id="ARBA00022700"/>
    </source>
</evidence>
<evidence type="ECO:0000256" key="2">
    <source>
        <dbReference type="SAM" id="MobiDB-lite"/>
    </source>
</evidence>
<keyword evidence="1" id="KW-0734">Signal transduction inhibitor</keyword>
<dbReference type="Gene3D" id="1.10.10.10">
    <property type="entry name" value="Winged helix-like DNA-binding domain superfamily/Winged helix DNA-binding domain"/>
    <property type="match status" value="2"/>
</dbReference>
<dbReference type="Proteomes" id="UP000726737">
    <property type="component" value="Unassembled WGS sequence"/>
</dbReference>
<feature type="domain" description="DEP" evidence="4">
    <location>
        <begin position="251"/>
        <end position="331"/>
    </location>
</feature>
<dbReference type="SMART" id="SM00315">
    <property type="entry name" value="RGS"/>
    <property type="match status" value="1"/>
</dbReference>
<dbReference type="InterPro" id="IPR016137">
    <property type="entry name" value="RGS"/>
</dbReference>
<accession>A0A9P6U2B1</accession>
<dbReference type="GO" id="GO:0009968">
    <property type="term" value="P:negative regulation of signal transduction"/>
    <property type="evidence" value="ECO:0007669"/>
    <property type="project" value="UniProtKB-KW"/>
</dbReference>
<dbReference type="InterPro" id="IPR044926">
    <property type="entry name" value="RGS_subdomain_2"/>
</dbReference>
<dbReference type="PANTHER" id="PTHR10845">
    <property type="entry name" value="REGULATOR OF G PROTEIN SIGNALING"/>
    <property type="match status" value="1"/>
</dbReference>
<name>A0A9P6U2B1_9FUNG</name>
<dbReference type="PROSITE" id="PS50186">
    <property type="entry name" value="DEP"/>
    <property type="match status" value="1"/>
</dbReference>
<evidence type="ECO:0000259" key="3">
    <source>
        <dbReference type="PROSITE" id="PS50132"/>
    </source>
</evidence>
<reference evidence="5" key="1">
    <citation type="journal article" date="2020" name="Fungal Divers.">
        <title>Resolving the Mortierellaceae phylogeny through synthesis of multi-gene phylogenetics and phylogenomics.</title>
        <authorList>
            <person name="Vandepol N."/>
            <person name="Liber J."/>
            <person name="Desiro A."/>
            <person name="Na H."/>
            <person name="Kennedy M."/>
            <person name="Barry K."/>
            <person name="Grigoriev I.V."/>
            <person name="Miller A.N."/>
            <person name="O'Donnell K."/>
            <person name="Stajich J.E."/>
            <person name="Bonito G."/>
        </authorList>
    </citation>
    <scope>NUCLEOTIDE SEQUENCE</scope>
    <source>
        <strain evidence="5">KOD948</strain>
    </source>
</reference>
<feature type="region of interest" description="Disordered" evidence="2">
    <location>
        <begin position="446"/>
        <end position="481"/>
    </location>
</feature>
<dbReference type="CDD" id="cd04371">
    <property type="entry name" value="DEP"/>
    <property type="match status" value="1"/>
</dbReference>
<evidence type="ECO:0000259" key="4">
    <source>
        <dbReference type="PROSITE" id="PS50186"/>
    </source>
</evidence>
<feature type="compositionally biased region" description="Low complexity" evidence="2">
    <location>
        <begin position="446"/>
        <end position="458"/>
    </location>
</feature>
<dbReference type="InterPro" id="IPR000591">
    <property type="entry name" value="DEP_dom"/>
</dbReference>
<dbReference type="AlphaFoldDB" id="A0A9P6U2B1"/>
<dbReference type="OrthoDB" id="196547at2759"/>
<dbReference type="Gene3D" id="1.10.167.10">
    <property type="entry name" value="Regulator of G-protein Signalling 4, domain 2"/>
    <property type="match status" value="1"/>
</dbReference>
<protein>
    <submittedName>
        <fullName evidence="5">Uncharacterized protein</fullName>
    </submittedName>
</protein>
<dbReference type="SMART" id="SM00049">
    <property type="entry name" value="DEP"/>
    <property type="match status" value="2"/>
</dbReference>
<gene>
    <name evidence="5" type="ORF">BG011_004720</name>
</gene>
<feature type="region of interest" description="Disordered" evidence="2">
    <location>
        <begin position="226"/>
        <end position="248"/>
    </location>
</feature>
<comment type="caution">
    <text evidence="5">The sequence shown here is derived from an EMBL/GenBank/DDBJ whole genome shotgun (WGS) entry which is preliminary data.</text>
</comment>
<dbReference type="InterPro" id="IPR036388">
    <property type="entry name" value="WH-like_DNA-bd_sf"/>
</dbReference>
<dbReference type="PROSITE" id="PS50132">
    <property type="entry name" value="RGS"/>
    <property type="match status" value="1"/>
</dbReference>
<dbReference type="Pfam" id="PF00610">
    <property type="entry name" value="DEP"/>
    <property type="match status" value="1"/>
</dbReference>